<gene>
    <name evidence="1" type="ORF">FPZ49_08095</name>
</gene>
<name>A0A559KDZ5_9BACL</name>
<dbReference type="EMBL" id="VNJI01000008">
    <property type="protein sequence ID" value="TVY10352.1"/>
    <property type="molecule type" value="Genomic_DNA"/>
</dbReference>
<proteinExistence type="predicted"/>
<organism evidence="1 2">
    <name type="scientific">Paenibacillus cremeus</name>
    <dbReference type="NCBI Taxonomy" id="2163881"/>
    <lineage>
        <taxon>Bacteria</taxon>
        <taxon>Bacillati</taxon>
        <taxon>Bacillota</taxon>
        <taxon>Bacilli</taxon>
        <taxon>Bacillales</taxon>
        <taxon>Paenibacillaceae</taxon>
        <taxon>Paenibacillus</taxon>
    </lineage>
</organism>
<reference evidence="1 2" key="1">
    <citation type="submission" date="2019-07" db="EMBL/GenBank/DDBJ databases">
        <authorList>
            <person name="Kim J."/>
        </authorList>
    </citation>
    <scope>NUCLEOTIDE SEQUENCE [LARGE SCALE GENOMIC DNA]</scope>
    <source>
        <strain evidence="1 2">JC52</strain>
    </source>
</reference>
<dbReference type="AlphaFoldDB" id="A0A559KDZ5"/>
<dbReference type="Proteomes" id="UP000317036">
    <property type="component" value="Unassembled WGS sequence"/>
</dbReference>
<sequence length="96" mass="11047">MNDDPSGGRNAEDRYLLLRLIAISNFVSIDRPLYNVLVHGSNMTDPSTREHFNEIKRIIYYKVLQEWGDGYEPVFAISTDGWLDVIDVKIKAESDE</sequence>
<keyword evidence="2" id="KW-1185">Reference proteome</keyword>
<accession>A0A559KDZ5</accession>
<evidence type="ECO:0000313" key="2">
    <source>
        <dbReference type="Proteomes" id="UP000317036"/>
    </source>
</evidence>
<comment type="caution">
    <text evidence="1">The sequence shown here is derived from an EMBL/GenBank/DDBJ whole genome shotgun (WGS) entry which is preliminary data.</text>
</comment>
<protein>
    <submittedName>
        <fullName evidence="1">Uncharacterized protein</fullName>
    </submittedName>
</protein>
<evidence type="ECO:0000313" key="1">
    <source>
        <dbReference type="EMBL" id="TVY10352.1"/>
    </source>
</evidence>